<evidence type="ECO:0000313" key="1">
    <source>
        <dbReference type="EMBL" id="SVC95638.1"/>
    </source>
</evidence>
<proteinExistence type="predicted"/>
<dbReference type="SUPFAM" id="SSF56747">
    <property type="entry name" value="Prim-pol domain"/>
    <property type="match status" value="1"/>
</dbReference>
<dbReference type="CDD" id="cd00525">
    <property type="entry name" value="AE_Prim_S_like"/>
    <property type="match status" value="1"/>
</dbReference>
<gene>
    <name evidence="1" type="ORF">METZ01_LOCUS348492</name>
</gene>
<dbReference type="AlphaFoldDB" id="A0A382RF86"/>
<feature type="non-terminal residue" evidence="1">
    <location>
        <position position="222"/>
    </location>
</feature>
<name>A0A382RF86_9ZZZZ</name>
<reference evidence="1" key="1">
    <citation type="submission" date="2018-05" db="EMBL/GenBank/DDBJ databases">
        <authorList>
            <person name="Lanie J.A."/>
            <person name="Ng W.-L."/>
            <person name="Kazmierczak K.M."/>
            <person name="Andrzejewski T.M."/>
            <person name="Davidsen T.M."/>
            <person name="Wayne K.J."/>
            <person name="Tettelin H."/>
            <person name="Glass J.I."/>
            <person name="Rusch D."/>
            <person name="Podicherti R."/>
            <person name="Tsui H.-C.T."/>
            <person name="Winkler M.E."/>
        </authorList>
    </citation>
    <scope>NUCLEOTIDE SEQUENCE</scope>
</reference>
<protein>
    <submittedName>
        <fullName evidence="1">Uncharacterized protein</fullName>
    </submittedName>
</protein>
<dbReference type="EMBL" id="UINC01120875">
    <property type="protein sequence ID" value="SVC95638.1"/>
    <property type="molecule type" value="Genomic_DNA"/>
</dbReference>
<accession>A0A382RF86</accession>
<organism evidence="1">
    <name type="scientific">marine metagenome</name>
    <dbReference type="NCBI Taxonomy" id="408172"/>
    <lineage>
        <taxon>unclassified sequences</taxon>
        <taxon>metagenomes</taxon>
        <taxon>ecological metagenomes</taxon>
    </lineage>
</organism>
<dbReference type="Gene3D" id="3.90.920.10">
    <property type="entry name" value="DNA primase, PRIM domain"/>
    <property type="match status" value="1"/>
</dbReference>
<sequence>MDYLEKELAILDIHNRPVGIMVGTQEINWSNIPPADHPPSQLIANGSWNSAIKTYNNDWKEIIEDPDVAEIGNQIMVFDFDDTKNLRIPFDNALAIYNYLRDQDINPSFIFSGNKGFHIWVHPEDIQKIIPADVMTKVHTLQSWGRLLAGLVKEIVSDVLGSAHPIADLSPNYMQGMVRCPYSIHETSAHIVWPLDQEDIINLELNLEEGSLATDVAGLLHD</sequence>